<dbReference type="Proteomes" id="UP000308707">
    <property type="component" value="Unassembled WGS sequence"/>
</dbReference>
<dbReference type="Gene3D" id="3.50.50.60">
    <property type="entry name" value="FAD/NAD(P)-binding domain"/>
    <property type="match status" value="2"/>
</dbReference>
<sequence length="537" mass="58376">MNDTNDVLIIGGGHNGLVCAAYLAAAGLKVKVLERRNIVGGAAVTEEFHPGFRNSTASYTVSLLNPKVIHDLRLAEHGLRVVERPYANFLPLPDGRAFRLGGEHTQAEVAKWSARDAQRLPDYYAMLDRVVAVLRELMQRAPPNVSDRFVLADWLASLSAAKQLKHLDMRGRRDLLDLFTKSAGELLDRWFESEPLKATLGWDSVVGNFASPYTPGSAYVLLHHVFGEVNGKSGVWGHAIGGMGAITQAIAKECAARGVEVEIGSGVERVIVEGGRAAGVVLADGRELRAKTVVSNLNPKLLYQKLIPREQLDANTAERADRYRCGSGTFRMNVALSELPDFAAAPGTQLQPHHQSGILIGPSLRYFEQAYFDAKSKEHNAGWSRAPIVEVVISSTLDDTLAPPGQHVASLFCQHVHPDVDGGWDAHRDTVANLMIDTVDAYAPNFRRSVLGYRALSPLDLEREFGLVGGDIFHGSLGLDQVFSARPWLGQGNYRGALRDLYLCGSGTHPGGGVTGLPGRNAAREILRDLKRGPRPD</sequence>
<evidence type="ECO:0000259" key="4">
    <source>
        <dbReference type="Pfam" id="PF01593"/>
    </source>
</evidence>
<gene>
    <name evidence="5" type="ORF">FCE95_11070</name>
</gene>
<dbReference type="GO" id="GO:0016491">
    <property type="term" value="F:oxidoreductase activity"/>
    <property type="evidence" value="ECO:0007669"/>
    <property type="project" value="InterPro"/>
</dbReference>
<accession>A0A4V5ZPW2</accession>
<evidence type="ECO:0000256" key="2">
    <source>
        <dbReference type="ARBA" id="ARBA00038825"/>
    </source>
</evidence>
<comment type="subunit">
    <text evidence="2">Interacts with COX5B; this interaction may contribute to localize PYROXD2 to the inner face of the inner mitochondrial membrane.</text>
</comment>
<dbReference type="OrthoDB" id="9774675at2"/>
<comment type="caution">
    <text evidence="5">The sequence shown here is derived from an EMBL/GenBank/DDBJ whole genome shotgun (WGS) entry which is preliminary data.</text>
</comment>
<protein>
    <recommendedName>
        <fullName evidence="3">Pyridine nucleotide-disulfide oxidoreductase domain-containing protein 2</fullName>
    </recommendedName>
</protein>
<name>A0A4V5ZPW2_9GAMM</name>
<dbReference type="EMBL" id="SZUA01000002">
    <property type="protein sequence ID" value="TKR30643.1"/>
    <property type="molecule type" value="Genomic_DNA"/>
</dbReference>
<dbReference type="PANTHER" id="PTHR10668">
    <property type="entry name" value="PHYTOENE DEHYDROGENASE"/>
    <property type="match status" value="1"/>
</dbReference>
<dbReference type="SUPFAM" id="SSF51905">
    <property type="entry name" value="FAD/NAD(P)-binding domain"/>
    <property type="match status" value="1"/>
</dbReference>
<proteinExistence type="predicted"/>
<dbReference type="InterPro" id="IPR036188">
    <property type="entry name" value="FAD/NAD-bd_sf"/>
</dbReference>
<evidence type="ECO:0000313" key="6">
    <source>
        <dbReference type="Proteomes" id="UP000308707"/>
    </source>
</evidence>
<dbReference type="Pfam" id="PF01593">
    <property type="entry name" value="Amino_oxidase"/>
    <property type="match status" value="1"/>
</dbReference>
<organism evidence="5 6">
    <name type="scientific">Luteimonas gilva</name>
    <dbReference type="NCBI Taxonomy" id="2572684"/>
    <lineage>
        <taxon>Bacteria</taxon>
        <taxon>Pseudomonadati</taxon>
        <taxon>Pseudomonadota</taxon>
        <taxon>Gammaproteobacteria</taxon>
        <taxon>Lysobacterales</taxon>
        <taxon>Lysobacteraceae</taxon>
        <taxon>Luteimonas</taxon>
    </lineage>
</organism>
<dbReference type="AlphaFoldDB" id="A0A4V5ZPW2"/>
<dbReference type="RefSeq" id="WP_137267073.1">
    <property type="nucleotide sequence ID" value="NZ_SZUA01000002.1"/>
</dbReference>
<reference evidence="5 6" key="1">
    <citation type="submission" date="2019-04" db="EMBL/GenBank/DDBJ databases">
        <title>Reference strain of H23.</title>
        <authorList>
            <person name="Luo X."/>
        </authorList>
    </citation>
    <scope>NUCLEOTIDE SEQUENCE [LARGE SCALE GENOMIC DNA]</scope>
    <source>
        <strain evidence="5 6">H23</strain>
    </source>
</reference>
<dbReference type="InterPro" id="IPR002937">
    <property type="entry name" value="Amino_oxidase"/>
</dbReference>
<comment type="function">
    <text evidence="1">Probable oxidoreductase that may play a role as regulator of mitochondrial function.</text>
</comment>
<evidence type="ECO:0000256" key="1">
    <source>
        <dbReference type="ARBA" id="ARBA00037217"/>
    </source>
</evidence>
<keyword evidence="6" id="KW-1185">Reference proteome</keyword>
<dbReference type="PANTHER" id="PTHR10668:SF103">
    <property type="entry name" value="PYRIDINE NUCLEOTIDE-DISULFIDE OXIDOREDUCTASE DOMAIN-CONTAINING PROTEIN 2"/>
    <property type="match status" value="1"/>
</dbReference>
<evidence type="ECO:0000313" key="5">
    <source>
        <dbReference type="EMBL" id="TKR30643.1"/>
    </source>
</evidence>
<evidence type="ECO:0000256" key="3">
    <source>
        <dbReference type="ARBA" id="ARBA00040298"/>
    </source>
</evidence>
<feature type="domain" description="Amine oxidase" evidence="4">
    <location>
        <begin position="16"/>
        <end position="312"/>
    </location>
</feature>